<reference evidence="13" key="1">
    <citation type="submission" date="2023-10" db="EMBL/GenBank/DDBJ databases">
        <title>Genome assembly of Pristionchus species.</title>
        <authorList>
            <person name="Yoshida K."/>
            <person name="Sommer R.J."/>
        </authorList>
    </citation>
    <scope>NUCLEOTIDE SEQUENCE</scope>
    <source>
        <strain evidence="13">RS5133</strain>
    </source>
</reference>
<evidence type="ECO:0000313" key="13">
    <source>
        <dbReference type="EMBL" id="GMT33485.1"/>
    </source>
</evidence>
<evidence type="ECO:0000256" key="7">
    <source>
        <dbReference type="ARBA" id="ARBA00023315"/>
    </source>
</evidence>
<gene>
    <name evidence="13" type="ORF">PFISCL1PPCAC_24782</name>
</gene>
<feature type="transmembrane region" description="Helical" evidence="12">
    <location>
        <begin position="41"/>
        <end position="59"/>
    </location>
</feature>
<comment type="subcellular location">
    <subcellularLocation>
        <location evidence="1">Membrane</location>
        <topology evidence="1">Multi-pass membrane protein</topology>
    </subcellularLocation>
</comment>
<dbReference type="InterPro" id="IPR004299">
    <property type="entry name" value="MBOAT_fam"/>
</dbReference>
<dbReference type="GO" id="GO:0030258">
    <property type="term" value="P:lipid modification"/>
    <property type="evidence" value="ECO:0007669"/>
    <property type="project" value="TreeGrafter"/>
</dbReference>
<accession>A0AAV5WPC2</accession>
<keyword evidence="5 12" id="KW-1133">Transmembrane helix</keyword>
<feature type="transmembrane region" description="Helical" evidence="12">
    <location>
        <begin position="113"/>
        <end position="133"/>
    </location>
</feature>
<name>A0AAV5WPC2_9BILA</name>
<organism evidence="13 14">
    <name type="scientific">Pristionchus fissidentatus</name>
    <dbReference type="NCBI Taxonomy" id="1538716"/>
    <lineage>
        <taxon>Eukaryota</taxon>
        <taxon>Metazoa</taxon>
        <taxon>Ecdysozoa</taxon>
        <taxon>Nematoda</taxon>
        <taxon>Chromadorea</taxon>
        <taxon>Rhabditida</taxon>
        <taxon>Rhabditina</taxon>
        <taxon>Diplogasteromorpha</taxon>
        <taxon>Diplogasteroidea</taxon>
        <taxon>Neodiplogasteridae</taxon>
        <taxon>Pristionchus</taxon>
    </lineage>
</organism>
<dbReference type="GO" id="GO:1990698">
    <property type="term" value="F:palmitoleoyltransferase activity"/>
    <property type="evidence" value="ECO:0007669"/>
    <property type="project" value="UniProtKB-EC"/>
</dbReference>
<protein>
    <recommendedName>
        <fullName evidence="10">Protein-serine O-palmitoleoyltransferase porcupine</fullName>
        <ecNumber evidence="9">2.3.1.250</ecNumber>
    </recommendedName>
</protein>
<keyword evidence="14" id="KW-1185">Reference proteome</keyword>
<dbReference type="EC" id="2.3.1.250" evidence="9"/>
<feature type="transmembrane region" description="Helical" evidence="12">
    <location>
        <begin position="207"/>
        <end position="231"/>
    </location>
</feature>
<dbReference type="Proteomes" id="UP001432322">
    <property type="component" value="Unassembled WGS sequence"/>
</dbReference>
<feature type="transmembrane region" description="Helical" evidence="12">
    <location>
        <begin position="90"/>
        <end position="106"/>
    </location>
</feature>
<feature type="transmembrane region" description="Helical" evidence="12">
    <location>
        <begin position="169"/>
        <end position="187"/>
    </location>
</feature>
<dbReference type="GO" id="GO:0016020">
    <property type="term" value="C:membrane"/>
    <property type="evidence" value="ECO:0007669"/>
    <property type="project" value="UniProtKB-SubCell"/>
</dbReference>
<dbReference type="GO" id="GO:0016055">
    <property type="term" value="P:Wnt signaling pathway"/>
    <property type="evidence" value="ECO:0007669"/>
    <property type="project" value="UniProtKB-KW"/>
</dbReference>
<comment type="caution">
    <text evidence="13">The sequence shown here is derived from an EMBL/GenBank/DDBJ whole genome shotgun (WGS) entry which is preliminary data.</text>
</comment>
<evidence type="ECO:0000256" key="1">
    <source>
        <dbReference type="ARBA" id="ARBA00004141"/>
    </source>
</evidence>
<dbReference type="EMBL" id="BTSY01000006">
    <property type="protein sequence ID" value="GMT33485.1"/>
    <property type="molecule type" value="Genomic_DNA"/>
</dbReference>
<sequence length="407" mass="45997">MELDETYEGFYEEDEDVYFLEEEYSTSSLLSRCTHGTLDSVLYNLILTVSFAVLQRIVLTLNFLSYSTRHLLISLLGSSLLFLWDIPRTVSITMISTVICFVLFIFTPPRKFLGWIVTLPTFAALIFLETTIASDKFTYRGILMILSMKVSSLAFDLSQNKYSITVPEILGYLLNPSTLLFGPAFPFTNYRIAFIPQSISTHFWSALPGLLFLLVSLFCLLVSSCLTQIVYPEEGILRQFGDAQSFRFSHYFICFWAQGLMSVGGEESPLIVHPHQVELPRSLTQVVSLWNIPMHQYLFHYVYSRLRHLGSAVSIMGTFLVSSLLHGLNGQLSLVLLSLGLLSFTEKRLRDRLSSRLSSCIRSRPCSSCSHSHSSSSLLSISINALFSLLSVYHLIYLGMPWTGEVP</sequence>
<evidence type="ECO:0000256" key="6">
    <source>
        <dbReference type="ARBA" id="ARBA00023136"/>
    </source>
</evidence>
<dbReference type="InterPro" id="IPR049941">
    <property type="entry name" value="LPLAT_7/PORCN-like"/>
</dbReference>
<keyword evidence="3" id="KW-0879">Wnt signaling pathway</keyword>
<evidence type="ECO:0000256" key="10">
    <source>
        <dbReference type="ARBA" id="ARBA00040371"/>
    </source>
</evidence>
<evidence type="ECO:0000256" key="3">
    <source>
        <dbReference type="ARBA" id="ARBA00022687"/>
    </source>
</evidence>
<dbReference type="GO" id="GO:0017147">
    <property type="term" value="F:Wnt-protein binding"/>
    <property type="evidence" value="ECO:0007669"/>
    <property type="project" value="TreeGrafter"/>
</dbReference>
<dbReference type="GO" id="GO:0005783">
    <property type="term" value="C:endoplasmic reticulum"/>
    <property type="evidence" value="ECO:0007669"/>
    <property type="project" value="TreeGrafter"/>
</dbReference>
<keyword evidence="7" id="KW-0012">Acyltransferase</keyword>
<evidence type="ECO:0000256" key="8">
    <source>
        <dbReference type="ARBA" id="ARBA00038269"/>
    </source>
</evidence>
<dbReference type="Pfam" id="PF03062">
    <property type="entry name" value="MBOAT"/>
    <property type="match status" value="1"/>
</dbReference>
<keyword evidence="2" id="KW-0808">Transferase</keyword>
<dbReference type="GO" id="GO:0061355">
    <property type="term" value="P:Wnt protein secretion"/>
    <property type="evidence" value="ECO:0007669"/>
    <property type="project" value="TreeGrafter"/>
</dbReference>
<proteinExistence type="inferred from homology"/>
<evidence type="ECO:0000256" key="5">
    <source>
        <dbReference type="ARBA" id="ARBA00022989"/>
    </source>
</evidence>
<evidence type="ECO:0000256" key="4">
    <source>
        <dbReference type="ARBA" id="ARBA00022692"/>
    </source>
</evidence>
<dbReference type="PANTHER" id="PTHR13906:SF12">
    <property type="entry name" value="PROTEIN-SERINE O-PALMITOLEOYLTRANSFERASE PORCUPINE"/>
    <property type="match status" value="1"/>
</dbReference>
<feature type="non-terminal residue" evidence="13">
    <location>
        <position position="407"/>
    </location>
</feature>
<evidence type="ECO:0000256" key="12">
    <source>
        <dbReference type="SAM" id="Phobius"/>
    </source>
</evidence>
<comment type="similarity">
    <text evidence="8">Belongs to the membrane-bound acyltransferase family. Porcupine subfamily.</text>
</comment>
<comment type="catalytic activity">
    <reaction evidence="11">
        <text>[Wnt protein]-L-serine + (9Z)-hexadecenoyl-CoA = [Wnt protein]-O-(9Z)-hexadecenoyl-L-serine + CoA</text>
        <dbReference type="Rhea" id="RHEA:45336"/>
        <dbReference type="Rhea" id="RHEA-COMP:11170"/>
        <dbReference type="Rhea" id="RHEA-COMP:11171"/>
        <dbReference type="ChEBI" id="CHEBI:29999"/>
        <dbReference type="ChEBI" id="CHEBI:57287"/>
        <dbReference type="ChEBI" id="CHEBI:61540"/>
        <dbReference type="ChEBI" id="CHEBI:85189"/>
        <dbReference type="EC" id="2.3.1.250"/>
    </reaction>
</comment>
<dbReference type="PANTHER" id="PTHR13906">
    <property type="entry name" value="PORCUPINE"/>
    <property type="match status" value="1"/>
</dbReference>
<evidence type="ECO:0000313" key="14">
    <source>
        <dbReference type="Proteomes" id="UP001432322"/>
    </source>
</evidence>
<evidence type="ECO:0000256" key="11">
    <source>
        <dbReference type="ARBA" id="ARBA00047978"/>
    </source>
</evidence>
<dbReference type="AlphaFoldDB" id="A0AAV5WPC2"/>
<keyword evidence="4 12" id="KW-0812">Transmembrane</keyword>
<keyword evidence="6 12" id="KW-0472">Membrane</keyword>
<evidence type="ECO:0000256" key="9">
    <source>
        <dbReference type="ARBA" id="ARBA00038867"/>
    </source>
</evidence>
<evidence type="ECO:0000256" key="2">
    <source>
        <dbReference type="ARBA" id="ARBA00022679"/>
    </source>
</evidence>